<name>A0A9K3J535_HELAN</name>
<dbReference type="EMBL" id="MNCJ02000319">
    <property type="protein sequence ID" value="KAF5808589.1"/>
    <property type="molecule type" value="Genomic_DNA"/>
</dbReference>
<proteinExistence type="predicted"/>
<organism evidence="2 3">
    <name type="scientific">Helianthus annuus</name>
    <name type="common">Common sunflower</name>
    <dbReference type="NCBI Taxonomy" id="4232"/>
    <lineage>
        <taxon>Eukaryota</taxon>
        <taxon>Viridiplantae</taxon>
        <taxon>Streptophyta</taxon>
        <taxon>Embryophyta</taxon>
        <taxon>Tracheophyta</taxon>
        <taxon>Spermatophyta</taxon>
        <taxon>Magnoliopsida</taxon>
        <taxon>eudicotyledons</taxon>
        <taxon>Gunneridae</taxon>
        <taxon>Pentapetalae</taxon>
        <taxon>asterids</taxon>
        <taxon>campanulids</taxon>
        <taxon>Asterales</taxon>
        <taxon>Asteraceae</taxon>
        <taxon>Asteroideae</taxon>
        <taxon>Heliantheae alliance</taxon>
        <taxon>Heliantheae</taxon>
        <taxon>Helianthus</taxon>
    </lineage>
</organism>
<dbReference type="PANTHER" id="PTHR32002:SF49">
    <property type="entry name" value="BILE ACID:SODIUM SYMPORTER_ARSENICAL RESISTANCE PROTEIN ACR3-RELATED"/>
    <property type="match status" value="1"/>
</dbReference>
<accession>A0A9K3J535</accession>
<protein>
    <recommendedName>
        <fullName evidence="1">NLP1-9 GAF domain-containing protein</fullName>
    </recommendedName>
</protein>
<reference evidence="2" key="2">
    <citation type="submission" date="2020-06" db="EMBL/GenBank/DDBJ databases">
        <title>Helianthus annuus Genome sequencing and assembly Release 2.</title>
        <authorList>
            <person name="Gouzy J."/>
            <person name="Langlade N."/>
            <person name="Munos S."/>
        </authorList>
    </citation>
    <scope>NUCLEOTIDE SEQUENCE</scope>
    <source>
        <tissue evidence="2">Leaves</tissue>
    </source>
</reference>
<dbReference type="AlphaFoldDB" id="A0A9K3J535"/>
<dbReference type="InterPro" id="IPR045012">
    <property type="entry name" value="NLP"/>
</dbReference>
<dbReference type="Gramene" id="mRNA:HanXRQr2_Chr04g0147111">
    <property type="protein sequence ID" value="mRNA:HanXRQr2_Chr04g0147111"/>
    <property type="gene ID" value="HanXRQr2_Chr04g0147111"/>
</dbReference>
<keyword evidence="3" id="KW-1185">Reference proteome</keyword>
<evidence type="ECO:0000313" key="2">
    <source>
        <dbReference type="EMBL" id="KAF5808589.1"/>
    </source>
</evidence>
<dbReference type="InterPro" id="IPR055081">
    <property type="entry name" value="NLP1-9_GAF"/>
</dbReference>
<evidence type="ECO:0000259" key="1">
    <source>
        <dbReference type="Pfam" id="PF22922"/>
    </source>
</evidence>
<comment type="caution">
    <text evidence="2">The sequence shown here is derived from an EMBL/GenBank/DDBJ whole genome shotgun (WGS) entry which is preliminary data.</text>
</comment>
<dbReference type="GO" id="GO:0003700">
    <property type="term" value="F:DNA-binding transcription factor activity"/>
    <property type="evidence" value="ECO:0007669"/>
    <property type="project" value="InterPro"/>
</dbReference>
<evidence type="ECO:0000313" key="3">
    <source>
        <dbReference type="Proteomes" id="UP000215914"/>
    </source>
</evidence>
<reference evidence="2" key="1">
    <citation type="journal article" date="2017" name="Nature">
        <title>The sunflower genome provides insights into oil metabolism, flowering and Asterid evolution.</title>
        <authorList>
            <person name="Badouin H."/>
            <person name="Gouzy J."/>
            <person name="Grassa C.J."/>
            <person name="Murat F."/>
            <person name="Staton S.E."/>
            <person name="Cottret L."/>
            <person name="Lelandais-Briere C."/>
            <person name="Owens G.L."/>
            <person name="Carrere S."/>
            <person name="Mayjonade B."/>
            <person name="Legrand L."/>
            <person name="Gill N."/>
            <person name="Kane N.C."/>
            <person name="Bowers J.E."/>
            <person name="Hubner S."/>
            <person name="Bellec A."/>
            <person name="Berard A."/>
            <person name="Berges H."/>
            <person name="Blanchet N."/>
            <person name="Boniface M.C."/>
            <person name="Brunel D."/>
            <person name="Catrice O."/>
            <person name="Chaidir N."/>
            <person name="Claudel C."/>
            <person name="Donnadieu C."/>
            <person name="Faraut T."/>
            <person name="Fievet G."/>
            <person name="Helmstetter N."/>
            <person name="King M."/>
            <person name="Knapp S.J."/>
            <person name="Lai Z."/>
            <person name="Le Paslier M.C."/>
            <person name="Lippi Y."/>
            <person name="Lorenzon L."/>
            <person name="Mandel J.R."/>
            <person name="Marage G."/>
            <person name="Marchand G."/>
            <person name="Marquand E."/>
            <person name="Bret-Mestries E."/>
            <person name="Morien E."/>
            <person name="Nambeesan S."/>
            <person name="Nguyen T."/>
            <person name="Pegot-Espagnet P."/>
            <person name="Pouilly N."/>
            <person name="Raftis F."/>
            <person name="Sallet E."/>
            <person name="Schiex T."/>
            <person name="Thomas J."/>
            <person name="Vandecasteele C."/>
            <person name="Vares D."/>
            <person name="Vear F."/>
            <person name="Vautrin S."/>
            <person name="Crespi M."/>
            <person name="Mangin B."/>
            <person name="Burke J.M."/>
            <person name="Salse J."/>
            <person name="Munos S."/>
            <person name="Vincourt P."/>
            <person name="Rieseberg L.H."/>
            <person name="Langlade N.B."/>
        </authorList>
    </citation>
    <scope>NUCLEOTIDE SEQUENCE</scope>
    <source>
        <tissue evidence="2">Leaves</tissue>
    </source>
</reference>
<gene>
    <name evidence="2" type="ORF">HanXRQr2_Chr04g0147111</name>
</gene>
<feature type="domain" description="NLP1-9 GAF" evidence="1">
    <location>
        <begin position="207"/>
        <end position="344"/>
    </location>
</feature>
<dbReference type="OrthoDB" id="1722787at2759"/>
<dbReference type="Pfam" id="PF22922">
    <property type="entry name" value="GAF_NLP"/>
    <property type="match status" value="1"/>
</dbReference>
<dbReference type="PANTHER" id="PTHR32002">
    <property type="entry name" value="PROTEIN NLP8"/>
    <property type="match status" value="1"/>
</dbReference>
<dbReference type="Proteomes" id="UP000215914">
    <property type="component" value="Unassembled WGS sequence"/>
</dbReference>
<sequence length="346" mass="39659">MGEYWPEIYPQRKAFCRHGSRGPDPVNNKILSAFRNVKSFPLERIIMQFWRLVKTSSGTRLLCNFNPYAYSCSNHRLRKYRSSCCQYSYALSDRVVVDDDATIIYGAPPSTAILNQFPEVVLDLRAHRGTPLVDLALECELTCFMMLPAFSFTHCVGVIEVYVRYPCHLLQIYQELQRELLREGLYIVPPLRLLMPCEATTGDFLLAVREIEKALQVAVESHAITLGQVWVTYENSHRKKRRALLGKLRSYCVASPHGNDHMFFLKCFYQQLFVLPLEKAERGLVARTLETRQAHLCRNIFKFNDNKGVLAVLSAGAKCTSFAICLKSSHMGECDYVFEFFLAPKS</sequence>